<dbReference type="Proteomes" id="UP001370758">
    <property type="component" value="Unassembled WGS sequence"/>
</dbReference>
<dbReference type="Gene3D" id="3.40.50.200">
    <property type="entry name" value="Peptidase S8/S53 domain"/>
    <property type="match status" value="1"/>
</dbReference>
<dbReference type="InterPro" id="IPR036852">
    <property type="entry name" value="Peptidase_S8/S53_dom_sf"/>
</dbReference>
<reference evidence="8 9" key="1">
    <citation type="submission" date="2023-08" db="EMBL/GenBank/DDBJ databases">
        <authorList>
            <person name="Palmer J.M."/>
        </authorList>
    </citation>
    <scope>NUCLEOTIDE SEQUENCE [LARGE SCALE GENOMIC DNA]</scope>
    <source>
        <strain evidence="8 9">TWF481</strain>
    </source>
</reference>
<dbReference type="InterPro" id="IPR000209">
    <property type="entry name" value="Peptidase_S8/S53_dom"/>
</dbReference>
<evidence type="ECO:0000256" key="5">
    <source>
        <dbReference type="PROSITE-ProRule" id="PRU01240"/>
    </source>
</evidence>
<keyword evidence="6" id="KW-0732">Signal</keyword>
<keyword evidence="3 5" id="KW-0378">Hydrolase</keyword>
<feature type="active site" description="Charge relay system" evidence="5">
    <location>
        <position position="246"/>
    </location>
</feature>
<evidence type="ECO:0000256" key="2">
    <source>
        <dbReference type="ARBA" id="ARBA00022670"/>
    </source>
</evidence>
<dbReference type="InterPro" id="IPR022398">
    <property type="entry name" value="Peptidase_S8_His-AS"/>
</dbReference>
<dbReference type="PROSITE" id="PS51892">
    <property type="entry name" value="SUBTILASE"/>
    <property type="match status" value="1"/>
</dbReference>
<evidence type="ECO:0000259" key="7">
    <source>
        <dbReference type="Pfam" id="PF00082"/>
    </source>
</evidence>
<comment type="caution">
    <text evidence="8">The sequence shown here is derived from an EMBL/GenBank/DDBJ whole genome shotgun (WGS) entry which is preliminary data.</text>
</comment>
<dbReference type="PRINTS" id="PR00723">
    <property type="entry name" value="SUBTILISIN"/>
</dbReference>
<feature type="active site" description="Charge relay system" evidence="5">
    <location>
        <position position="303"/>
    </location>
</feature>
<comment type="similarity">
    <text evidence="1 5">Belongs to the peptidase S8 family.</text>
</comment>
<sequence>MKICSKIWGLVSLLSMQLVTPTLQDTTGDLRGPLPKIGTHEQASRICYVILVKKYRDERESPSDSLDGSINLRNLREELLTAALPPKHYSVYDVASRYLGTWAIIVDRAPGREAYHKLKGIVQKYKKIIRAAQCDHGPQIHIFGPFISDDYDESTFFHPETPPPTLRRRSDIQNFASKSRRNLTAEKLLEPRASSDEIYPGVLAQSWARPELVMISQPEGVSLEEMEGTYYSYPNAGDGVLTYVIDSGCDFTLPEFAHIDVPSVDWLFSGPLPSDERSDDDEPSNPQAYGHYLAGSDLTLGHHGTLVAGQIVGNTMGVASSASLVVVKLQTGRNVAHTLIEIESLLKVYDHMYEERQKRGDSWLGFVVVYPHSDDRLRLYPESFANALINLYVELVKAISGHNGHIIVPAGNEDPDVPIPGSGFPTAMKARAGVRSDPHFIVVGGIDTGTGLNAFQTADYVNFYGPGTNLRTVLPTEETVQGTSLVVPMVAGLLATLLGQGVENPVEQMEKWAYPRAAGGPDVIWNGITKAM</sequence>
<keyword evidence="4 5" id="KW-0720">Serine protease</keyword>
<dbReference type="PANTHER" id="PTHR43806">
    <property type="entry name" value="PEPTIDASE S8"/>
    <property type="match status" value="1"/>
</dbReference>
<dbReference type="Pfam" id="PF00082">
    <property type="entry name" value="Peptidase_S8"/>
    <property type="match status" value="1"/>
</dbReference>
<feature type="signal peptide" evidence="6">
    <location>
        <begin position="1"/>
        <end position="24"/>
    </location>
</feature>
<dbReference type="SUPFAM" id="SSF52743">
    <property type="entry name" value="Subtilisin-like"/>
    <property type="match status" value="1"/>
</dbReference>
<evidence type="ECO:0000256" key="4">
    <source>
        <dbReference type="ARBA" id="ARBA00022825"/>
    </source>
</evidence>
<evidence type="ECO:0000256" key="1">
    <source>
        <dbReference type="ARBA" id="ARBA00011073"/>
    </source>
</evidence>
<accession>A0AAV9WLP7</accession>
<gene>
    <name evidence="8" type="ORF">TWF481_004484</name>
</gene>
<feature type="domain" description="Peptidase S8/S53" evidence="7">
    <location>
        <begin position="237"/>
        <end position="499"/>
    </location>
</feature>
<protein>
    <recommendedName>
        <fullName evidence="7">Peptidase S8/S53 domain-containing protein</fullName>
    </recommendedName>
</protein>
<dbReference type="PROSITE" id="PS00137">
    <property type="entry name" value="SUBTILASE_HIS"/>
    <property type="match status" value="1"/>
</dbReference>
<proteinExistence type="inferred from homology"/>
<evidence type="ECO:0000256" key="6">
    <source>
        <dbReference type="SAM" id="SignalP"/>
    </source>
</evidence>
<dbReference type="InterPro" id="IPR015500">
    <property type="entry name" value="Peptidase_S8_subtilisin-rel"/>
</dbReference>
<name>A0AAV9WLP7_9PEZI</name>
<keyword evidence="9" id="KW-1185">Reference proteome</keyword>
<evidence type="ECO:0000256" key="3">
    <source>
        <dbReference type="ARBA" id="ARBA00022801"/>
    </source>
</evidence>
<dbReference type="GO" id="GO:0004252">
    <property type="term" value="F:serine-type endopeptidase activity"/>
    <property type="evidence" value="ECO:0007669"/>
    <property type="project" value="UniProtKB-UniRule"/>
</dbReference>
<dbReference type="InterPro" id="IPR050131">
    <property type="entry name" value="Peptidase_S8_subtilisin-like"/>
</dbReference>
<dbReference type="AlphaFoldDB" id="A0AAV9WLP7"/>
<evidence type="ECO:0000313" key="9">
    <source>
        <dbReference type="Proteomes" id="UP001370758"/>
    </source>
</evidence>
<feature type="chain" id="PRO_5043328795" description="Peptidase S8/S53 domain-containing protein" evidence="6">
    <location>
        <begin position="25"/>
        <end position="532"/>
    </location>
</feature>
<keyword evidence="2 5" id="KW-0645">Protease</keyword>
<dbReference type="EMBL" id="JAVHJL010000002">
    <property type="protein sequence ID" value="KAK6509754.1"/>
    <property type="molecule type" value="Genomic_DNA"/>
</dbReference>
<dbReference type="PANTHER" id="PTHR43806:SF11">
    <property type="entry name" value="CEREVISIN-RELATED"/>
    <property type="match status" value="1"/>
</dbReference>
<feature type="active site" description="Charge relay system" evidence="5">
    <location>
        <position position="484"/>
    </location>
</feature>
<evidence type="ECO:0000313" key="8">
    <source>
        <dbReference type="EMBL" id="KAK6509754.1"/>
    </source>
</evidence>
<dbReference type="GO" id="GO:0006508">
    <property type="term" value="P:proteolysis"/>
    <property type="evidence" value="ECO:0007669"/>
    <property type="project" value="UniProtKB-KW"/>
</dbReference>
<organism evidence="8 9">
    <name type="scientific">Arthrobotrys musiformis</name>
    <dbReference type="NCBI Taxonomy" id="47236"/>
    <lineage>
        <taxon>Eukaryota</taxon>
        <taxon>Fungi</taxon>
        <taxon>Dikarya</taxon>
        <taxon>Ascomycota</taxon>
        <taxon>Pezizomycotina</taxon>
        <taxon>Orbiliomycetes</taxon>
        <taxon>Orbiliales</taxon>
        <taxon>Orbiliaceae</taxon>
        <taxon>Arthrobotrys</taxon>
    </lineage>
</organism>